<dbReference type="AlphaFoldDB" id="A0AAD4W7Y0"/>
<accession>A0AAD4W7Y0</accession>
<name>A0AAD4W7Y0_PRUDU</name>
<dbReference type="EMBL" id="JAJFAZ020000003">
    <property type="protein sequence ID" value="KAI5338508.1"/>
    <property type="molecule type" value="Genomic_DNA"/>
</dbReference>
<dbReference type="Proteomes" id="UP001054821">
    <property type="component" value="Chromosome 3"/>
</dbReference>
<dbReference type="SUPFAM" id="SSF53098">
    <property type="entry name" value="Ribonuclease H-like"/>
    <property type="match status" value="1"/>
</dbReference>
<reference evidence="2 3" key="1">
    <citation type="journal article" date="2022" name="G3 (Bethesda)">
        <title>Whole-genome sequence and methylome profiling of the almond [Prunus dulcis (Mill.) D.A. Webb] cultivar 'Nonpareil'.</title>
        <authorList>
            <person name="D'Amico-Willman K.M."/>
            <person name="Ouma W.Z."/>
            <person name="Meulia T."/>
            <person name="Sideli G.M."/>
            <person name="Gradziel T.M."/>
            <person name="Fresnedo-Ramirez J."/>
        </authorList>
    </citation>
    <scope>NUCLEOTIDE SEQUENCE [LARGE SCALE GENOMIC DNA]</scope>
    <source>
        <strain evidence="2">Clone GOH B32 T37-40</strain>
    </source>
</reference>
<dbReference type="Pfam" id="PF13456">
    <property type="entry name" value="RVT_3"/>
    <property type="match status" value="1"/>
</dbReference>
<dbReference type="GO" id="GO:0003676">
    <property type="term" value="F:nucleic acid binding"/>
    <property type="evidence" value="ECO:0007669"/>
    <property type="project" value="InterPro"/>
</dbReference>
<proteinExistence type="predicted"/>
<dbReference type="PANTHER" id="PTHR48475">
    <property type="entry name" value="RIBONUCLEASE H"/>
    <property type="match status" value="1"/>
</dbReference>
<dbReference type="PANTHER" id="PTHR48475:SF2">
    <property type="entry name" value="RIBONUCLEASE H"/>
    <property type="match status" value="1"/>
</dbReference>
<keyword evidence="3" id="KW-1185">Reference proteome</keyword>
<gene>
    <name evidence="2" type="ORF">L3X38_017779</name>
</gene>
<comment type="caution">
    <text evidence="2">The sequence shown here is derived from an EMBL/GenBank/DDBJ whole genome shotgun (WGS) entry which is preliminary data.</text>
</comment>
<feature type="domain" description="RNase H type-1" evidence="1">
    <location>
        <begin position="18"/>
        <end position="79"/>
    </location>
</feature>
<dbReference type="InterPro" id="IPR012337">
    <property type="entry name" value="RNaseH-like_sf"/>
</dbReference>
<sequence length="201" mass="22999">MIQTDRLYSVNDLYMTTYLQIFSDSQLVVHHVNHDFSAKDTSMTAYLQRTHHLLTTFDAYRISQIPCSENNHADALATLASAVEQGIGLNIHLEFLDQPSTQIPTICTIDHSPTWMDPILQFLQNQTLPIDPAEARRVCYGSTRYLVINGALYKRSFSLPYLRCLIPEEGNYVIREIHDGICSNHFSARSLAQEAIRWGYF</sequence>
<dbReference type="GO" id="GO:0004523">
    <property type="term" value="F:RNA-DNA hybrid ribonuclease activity"/>
    <property type="evidence" value="ECO:0007669"/>
    <property type="project" value="InterPro"/>
</dbReference>
<dbReference type="Gene3D" id="3.30.420.10">
    <property type="entry name" value="Ribonuclease H-like superfamily/Ribonuclease H"/>
    <property type="match status" value="1"/>
</dbReference>
<evidence type="ECO:0000313" key="2">
    <source>
        <dbReference type="EMBL" id="KAI5338508.1"/>
    </source>
</evidence>
<organism evidence="2 3">
    <name type="scientific">Prunus dulcis</name>
    <name type="common">Almond</name>
    <name type="synonym">Amygdalus dulcis</name>
    <dbReference type="NCBI Taxonomy" id="3755"/>
    <lineage>
        <taxon>Eukaryota</taxon>
        <taxon>Viridiplantae</taxon>
        <taxon>Streptophyta</taxon>
        <taxon>Embryophyta</taxon>
        <taxon>Tracheophyta</taxon>
        <taxon>Spermatophyta</taxon>
        <taxon>Magnoliopsida</taxon>
        <taxon>eudicotyledons</taxon>
        <taxon>Gunneridae</taxon>
        <taxon>Pentapetalae</taxon>
        <taxon>rosids</taxon>
        <taxon>fabids</taxon>
        <taxon>Rosales</taxon>
        <taxon>Rosaceae</taxon>
        <taxon>Amygdaloideae</taxon>
        <taxon>Amygdaleae</taxon>
        <taxon>Prunus</taxon>
    </lineage>
</organism>
<dbReference type="InterPro" id="IPR002156">
    <property type="entry name" value="RNaseH_domain"/>
</dbReference>
<evidence type="ECO:0000313" key="3">
    <source>
        <dbReference type="Proteomes" id="UP001054821"/>
    </source>
</evidence>
<dbReference type="InterPro" id="IPR036397">
    <property type="entry name" value="RNaseH_sf"/>
</dbReference>
<protein>
    <recommendedName>
        <fullName evidence="1">RNase H type-1 domain-containing protein</fullName>
    </recommendedName>
</protein>
<evidence type="ECO:0000259" key="1">
    <source>
        <dbReference type="Pfam" id="PF13456"/>
    </source>
</evidence>